<name>A0AC11CL40_SHEEP</name>
<organism evidence="1">
    <name type="scientific">Ovis aries</name>
    <name type="common">Sheep</name>
    <dbReference type="NCBI Taxonomy" id="9940"/>
    <lineage>
        <taxon>Eukaryota</taxon>
        <taxon>Metazoa</taxon>
        <taxon>Chordata</taxon>
        <taxon>Craniata</taxon>
        <taxon>Vertebrata</taxon>
        <taxon>Euteleostomi</taxon>
        <taxon>Mammalia</taxon>
        <taxon>Eutheria</taxon>
        <taxon>Laurasiatheria</taxon>
        <taxon>Artiodactyla</taxon>
        <taxon>Ruminantia</taxon>
        <taxon>Pecora</taxon>
        <taxon>Bovidae</taxon>
        <taxon>Caprinae</taxon>
        <taxon>Ovis</taxon>
    </lineage>
</organism>
<evidence type="ECO:0000313" key="1">
    <source>
        <dbReference type="Ensembl" id="ENSOARP00020031802.1"/>
    </source>
</evidence>
<accession>A0AC11CL40</accession>
<sequence>MHRPPLPLVLLLLCCRAQAIIGGTESKPHSRPYMAYLEIVTSQGKQVACGGFLIRRDFVLTAAHCAGRSVTVTLRAHNIQKKEDTWQRLEVIKQFPYPKYEPVGLHDIMLLKVASPSESQPDPGRGDTPPSTPVTFIHPGRMCRMAVWGKTGVKEPASSTLQEVKLRLMEPRACRHFPAFDHNLQLCVGNLQTQNLGPFSVCWVAQGIVSYGLSNEKPTVLKENEPGTWASLRGNQSRTPAGTQCHSPWICLWFSS</sequence>
<reference evidence="1" key="1">
    <citation type="submission" date="2020-11" db="EMBL/GenBank/DDBJ databases">
        <authorList>
            <person name="Davenport K.M."/>
            <person name="Bickhart D.M."/>
            <person name="Smith T.P.L."/>
            <person name="Murdoch B.M."/>
            <person name="Rosen B.D."/>
        </authorList>
    </citation>
    <scope>NUCLEOTIDE SEQUENCE [LARGE SCALE GENOMIC DNA]</scope>
    <source>
        <strain evidence="1">OAR_USU_Benz2616</strain>
    </source>
</reference>
<protein>
    <submittedName>
        <fullName evidence="1">Uncharacterized protein</fullName>
    </submittedName>
</protein>
<dbReference type="Ensembl" id="ENSOART00020038403.2">
    <property type="protein sequence ID" value="ENSOARP00020031802.1"/>
    <property type="gene ID" value="ENSOARG00020024498.2"/>
</dbReference>
<reference evidence="1" key="3">
    <citation type="submission" date="2025-09" db="UniProtKB">
        <authorList>
            <consortium name="Ensembl"/>
        </authorList>
    </citation>
    <scope>IDENTIFICATION</scope>
</reference>
<proteinExistence type="predicted"/>
<reference evidence="1" key="2">
    <citation type="submission" date="2025-08" db="UniProtKB">
        <authorList>
            <consortium name="Ensembl"/>
        </authorList>
    </citation>
    <scope>IDENTIFICATION</scope>
</reference>